<evidence type="ECO:0000313" key="3">
    <source>
        <dbReference type="Proteomes" id="UP000094769"/>
    </source>
</evidence>
<dbReference type="SUPFAM" id="SSF109604">
    <property type="entry name" value="HD-domain/PDEase-like"/>
    <property type="match status" value="1"/>
</dbReference>
<gene>
    <name evidence="2" type="ORF">CODIS_09490</name>
</gene>
<dbReference type="PROSITE" id="PS51833">
    <property type="entry name" value="HDOD"/>
    <property type="match status" value="1"/>
</dbReference>
<dbReference type="AlphaFoldDB" id="A0A7Z1AH90"/>
<keyword evidence="3" id="KW-1185">Reference proteome</keyword>
<dbReference type="Proteomes" id="UP000094769">
    <property type="component" value="Unassembled WGS sequence"/>
</dbReference>
<reference evidence="2 3" key="1">
    <citation type="submission" date="2016-06" db="EMBL/GenBank/DDBJ databases">
        <title>Genome sequence of endosymbiont of Candidatus Endolucinida thiodiazotropha.</title>
        <authorList>
            <person name="Poehlein A."/>
            <person name="Koenig S."/>
            <person name="Heiden S.E."/>
            <person name="Thuermer A."/>
            <person name="Voget S."/>
            <person name="Daniel R."/>
            <person name="Markert S."/>
            <person name="Gros O."/>
            <person name="Schweder T."/>
        </authorList>
    </citation>
    <scope>NUCLEOTIDE SEQUENCE [LARGE SCALE GENOMIC DNA]</scope>
    <source>
        <strain evidence="2 3">COS</strain>
    </source>
</reference>
<dbReference type="Pfam" id="PF08668">
    <property type="entry name" value="HDOD"/>
    <property type="match status" value="1"/>
</dbReference>
<organism evidence="2 3">
    <name type="scientific">Candidatus Thiodiazotropha endolucinida</name>
    <dbReference type="NCBI Taxonomy" id="1655433"/>
    <lineage>
        <taxon>Bacteria</taxon>
        <taxon>Pseudomonadati</taxon>
        <taxon>Pseudomonadota</taxon>
        <taxon>Gammaproteobacteria</taxon>
        <taxon>Chromatiales</taxon>
        <taxon>Sedimenticolaceae</taxon>
        <taxon>Candidatus Thiodiazotropha</taxon>
    </lineage>
</organism>
<feature type="domain" description="HDOD" evidence="1">
    <location>
        <begin position="13"/>
        <end position="208"/>
    </location>
</feature>
<dbReference type="EMBL" id="MARB01000004">
    <property type="protein sequence ID" value="ODJ88854.1"/>
    <property type="molecule type" value="Genomic_DNA"/>
</dbReference>
<evidence type="ECO:0000313" key="2">
    <source>
        <dbReference type="EMBL" id="ODJ88854.1"/>
    </source>
</evidence>
<proteinExistence type="predicted"/>
<accession>A0A7Z1AH90</accession>
<dbReference type="RefSeq" id="WP_069121703.1">
    <property type="nucleotide sequence ID" value="NZ_MARB01000004.1"/>
</dbReference>
<protein>
    <submittedName>
        <fullName evidence="2">HDOD domain protein</fullName>
    </submittedName>
</protein>
<dbReference type="InterPro" id="IPR052340">
    <property type="entry name" value="RNase_Y/CdgJ"/>
</dbReference>
<evidence type="ECO:0000259" key="1">
    <source>
        <dbReference type="PROSITE" id="PS51833"/>
    </source>
</evidence>
<dbReference type="PANTHER" id="PTHR33525">
    <property type="match status" value="1"/>
</dbReference>
<dbReference type="InterPro" id="IPR013976">
    <property type="entry name" value="HDOD"/>
</dbReference>
<name>A0A7Z1AH90_9GAMM</name>
<comment type="caution">
    <text evidence="2">The sequence shown here is derived from an EMBL/GenBank/DDBJ whole genome shotgun (WGS) entry which is preliminary data.</text>
</comment>
<sequence length="290" mass="32132">MTPQQLVIEIESLVSLPDVCVKVNRLIDAPNYSVATLGEIISQDTDLSARLLRLVNSAFFNLKVPVETISRAITIIGTNELRNLVMATTAARIFTGIPGDLVDMTEYWRYSITAGVVAGELAKRCNVLHSERLFVMGVLHDIGRLAIYLKMPQESRDILLITGGDDTLLPDAENDVLGFTHMDVGEALLRKWKLPESIVSVVAHHHRPASTQVFQLETSLLSLAALLAYAEISGVEWYETVELVDPVVWKQTGLEPEHLEAVMEQMPHKVGEIMDVVLGPKVRPLKSQPH</sequence>
<dbReference type="Gene3D" id="1.10.3210.10">
    <property type="entry name" value="Hypothetical protein af1432"/>
    <property type="match status" value="1"/>
</dbReference>
<dbReference type="OrthoDB" id="9770715at2"/>
<dbReference type="PANTHER" id="PTHR33525:SF3">
    <property type="entry name" value="RIBONUCLEASE Y"/>
    <property type="match status" value="1"/>
</dbReference>